<organism evidence="1 2">
    <name type="scientific">Holotrichia oblita</name>
    <name type="common">Chafer beetle</name>
    <dbReference type="NCBI Taxonomy" id="644536"/>
    <lineage>
        <taxon>Eukaryota</taxon>
        <taxon>Metazoa</taxon>
        <taxon>Ecdysozoa</taxon>
        <taxon>Arthropoda</taxon>
        <taxon>Hexapoda</taxon>
        <taxon>Insecta</taxon>
        <taxon>Pterygota</taxon>
        <taxon>Neoptera</taxon>
        <taxon>Endopterygota</taxon>
        <taxon>Coleoptera</taxon>
        <taxon>Polyphaga</taxon>
        <taxon>Scarabaeiformia</taxon>
        <taxon>Scarabaeidae</taxon>
        <taxon>Melolonthinae</taxon>
        <taxon>Holotrichia</taxon>
    </lineage>
</organism>
<gene>
    <name evidence="1" type="ORF">MML48_3g00013491</name>
</gene>
<proteinExistence type="predicted"/>
<keyword evidence="2" id="KW-1185">Reference proteome</keyword>
<dbReference type="Proteomes" id="UP001056778">
    <property type="component" value="Chromosome 3"/>
</dbReference>
<dbReference type="EMBL" id="CM043017">
    <property type="protein sequence ID" value="KAI4465174.1"/>
    <property type="molecule type" value="Genomic_DNA"/>
</dbReference>
<reference evidence="1" key="1">
    <citation type="submission" date="2022-04" db="EMBL/GenBank/DDBJ databases">
        <title>Chromosome-scale genome assembly of Holotrichia oblita Faldermann.</title>
        <authorList>
            <person name="Rongchong L."/>
        </authorList>
    </citation>
    <scope>NUCLEOTIDE SEQUENCE</scope>
    <source>
        <strain evidence="1">81SQS9</strain>
    </source>
</reference>
<accession>A0ACB9TEG5</accession>
<evidence type="ECO:0000313" key="1">
    <source>
        <dbReference type="EMBL" id="KAI4465174.1"/>
    </source>
</evidence>
<evidence type="ECO:0000313" key="2">
    <source>
        <dbReference type="Proteomes" id="UP001056778"/>
    </source>
</evidence>
<sequence length="276" mass="31516">MGFPPVPHDIKAISHFLKVADEHDQRNVTVSYWCRMYAVQSAMKIIPGPKSQEVSQLLIAIMDWLERTKIEKKMNREYLNVVAVETYLLNFSTKLFNKASSQDGAPHYRPNMVKSFYTSGILFDILDQFGTLSEDIEEKRKYAKWRAAYIHNCLKKGVMPTPGSTVVLNDKEDEYTDFLPKSELDKIKGKTPEDEDIPSQPVMPPTPLPTFPTDQSRYVPVTPPSNTTNVTLSPEQMEKAQKYCKYANSALNYDDVKTAIDNLQKALHLLQFGQEM</sequence>
<protein>
    <submittedName>
        <fullName evidence="1">Vacuolar protein sorting-associated protein vta1</fullName>
    </submittedName>
</protein>
<comment type="caution">
    <text evidence="1">The sequence shown here is derived from an EMBL/GenBank/DDBJ whole genome shotgun (WGS) entry which is preliminary data.</text>
</comment>
<name>A0ACB9TEG5_HOLOL</name>